<name>A0ABN8D7C3_9STRA</name>
<gene>
    <name evidence="1" type="ORF">PBS001_LOCUS7534</name>
</gene>
<protein>
    <submittedName>
        <fullName evidence="1">Uncharacterized protein</fullName>
    </submittedName>
</protein>
<accession>A0ABN8D7C3</accession>
<dbReference type="EMBL" id="CAKLCB010000375">
    <property type="protein sequence ID" value="CAH0521074.1"/>
    <property type="molecule type" value="Genomic_DNA"/>
</dbReference>
<dbReference type="SUPFAM" id="SSF56672">
    <property type="entry name" value="DNA/RNA polymerases"/>
    <property type="match status" value="1"/>
</dbReference>
<proteinExistence type="predicted"/>
<evidence type="ECO:0000313" key="1">
    <source>
        <dbReference type="EMBL" id="CAH0521074.1"/>
    </source>
</evidence>
<organism evidence="1 2">
    <name type="scientific">Peronospora belbahrii</name>
    <dbReference type="NCBI Taxonomy" id="622444"/>
    <lineage>
        <taxon>Eukaryota</taxon>
        <taxon>Sar</taxon>
        <taxon>Stramenopiles</taxon>
        <taxon>Oomycota</taxon>
        <taxon>Peronosporomycetes</taxon>
        <taxon>Peronosporales</taxon>
        <taxon>Peronosporaceae</taxon>
        <taxon>Peronospora</taxon>
    </lineage>
</organism>
<dbReference type="Proteomes" id="UP001158986">
    <property type="component" value="Unassembled WGS sequence"/>
</dbReference>
<reference evidence="1 2" key="1">
    <citation type="submission" date="2021-11" db="EMBL/GenBank/DDBJ databases">
        <authorList>
            <person name="Islam A."/>
            <person name="Islam S."/>
            <person name="Flora M.S."/>
            <person name="Rahman M."/>
            <person name="Ziaur R.M."/>
            <person name="Epstein J.H."/>
            <person name="Hassan M."/>
            <person name="Klassen M."/>
            <person name="Woodard K."/>
            <person name="Webb A."/>
            <person name="Webby R.J."/>
            <person name="El Zowalaty M.E."/>
        </authorList>
    </citation>
    <scope>NUCLEOTIDE SEQUENCE [LARGE SCALE GENOMIC DNA]</scope>
    <source>
        <strain evidence="1">Pbs1</strain>
    </source>
</reference>
<keyword evidence="2" id="KW-1185">Reference proteome</keyword>
<evidence type="ECO:0000313" key="2">
    <source>
        <dbReference type="Proteomes" id="UP001158986"/>
    </source>
</evidence>
<comment type="caution">
    <text evidence="1">The sequence shown here is derived from an EMBL/GenBank/DDBJ whole genome shotgun (WGS) entry which is preliminary data.</text>
</comment>
<sequence length="119" mass="12839">MALSAIPAVSALLELDELSFGEFGSALQAGNIAEVVVIRPMEELNSLSLLDKEYGDVVSIEPPTRLPPDRGVRHEIDLVPGTKYCQAAGMVRESKSPHSTPTFCVEKAQWEVANSACLQ</sequence>
<dbReference type="InterPro" id="IPR043502">
    <property type="entry name" value="DNA/RNA_pol_sf"/>
</dbReference>